<dbReference type="AlphaFoldDB" id="A0A6N6M830"/>
<proteinExistence type="inferred from homology"/>
<dbReference type="InterPro" id="IPR014016">
    <property type="entry name" value="UvrD-like_ATP-bd"/>
</dbReference>
<comment type="catalytic activity">
    <reaction evidence="8">
        <text>Couples ATP hydrolysis with the unwinding of duplex DNA by translocating in the 3'-5' direction.</text>
        <dbReference type="EC" id="5.6.2.4"/>
    </reaction>
</comment>
<evidence type="ECO:0000256" key="9">
    <source>
        <dbReference type="ARBA" id="ARBA00034808"/>
    </source>
</evidence>
<protein>
    <recommendedName>
        <fullName evidence="9">DNA 3'-5' helicase</fullName>
        <ecNumber evidence="9">5.6.2.4</ecNumber>
    </recommendedName>
    <alternativeName>
        <fullName evidence="10">DNA 3'-5' helicase II</fullName>
    </alternativeName>
</protein>
<organism evidence="16 17">
    <name type="scientific">Salibacter halophilus</name>
    <dbReference type="NCBI Taxonomy" id="1803916"/>
    <lineage>
        <taxon>Bacteria</taxon>
        <taxon>Pseudomonadati</taxon>
        <taxon>Bacteroidota</taxon>
        <taxon>Flavobacteriia</taxon>
        <taxon>Flavobacteriales</taxon>
        <taxon>Salibacteraceae</taxon>
        <taxon>Salibacter</taxon>
    </lineage>
</organism>
<dbReference type="EMBL" id="WACR01000001">
    <property type="protein sequence ID" value="KAB1066248.1"/>
    <property type="molecule type" value="Genomic_DNA"/>
</dbReference>
<evidence type="ECO:0000256" key="6">
    <source>
        <dbReference type="ARBA" id="ARBA00023125"/>
    </source>
</evidence>
<dbReference type="OrthoDB" id="9810135at2"/>
<keyword evidence="2 12" id="KW-0547">Nucleotide-binding</keyword>
<evidence type="ECO:0000256" key="3">
    <source>
        <dbReference type="ARBA" id="ARBA00022801"/>
    </source>
</evidence>
<keyword evidence="3 12" id="KW-0378">Hydrolase</keyword>
<feature type="binding site" evidence="12">
    <location>
        <begin position="26"/>
        <end position="33"/>
    </location>
    <ligand>
        <name>ATP</name>
        <dbReference type="ChEBI" id="CHEBI:30616"/>
    </ligand>
</feature>
<dbReference type="GO" id="GO:0033202">
    <property type="term" value="C:DNA helicase complex"/>
    <property type="evidence" value="ECO:0007669"/>
    <property type="project" value="TreeGrafter"/>
</dbReference>
<keyword evidence="7" id="KW-0413">Isomerase</keyword>
<evidence type="ECO:0000313" key="17">
    <source>
        <dbReference type="Proteomes" id="UP000435357"/>
    </source>
</evidence>
<dbReference type="CDD" id="cd18807">
    <property type="entry name" value="SF1_C_UvrD"/>
    <property type="match status" value="1"/>
</dbReference>
<dbReference type="InterPro" id="IPR013986">
    <property type="entry name" value="DExx_box_DNA_helicase_dom_sf"/>
</dbReference>
<dbReference type="GO" id="GO:0016787">
    <property type="term" value="F:hydrolase activity"/>
    <property type="evidence" value="ECO:0007669"/>
    <property type="project" value="UniProtKB-UniRule"/>
</dbReference>
<feature type="region of interest" description="Disordered" evidence="13">
    <location>
        <begin position="650"/>
        <end position="711"/>
    </location>
</feature>
<dbReference type="Proteomes" id="UP000435357">
    <property type="component" value="Unassembled WGS sequence"/>
</dbReference>
<dbReference type="GO" id="GO:0043138">
    <property type="term" value="F:3'-5' DNA helicase activity"/>
    <property type="evidence" value="ECO:0007669"/>
    <property type="project" value="UniProtKB-EC"/>
</dbReference>
<dbReference type="RefSeq" id="WP_151166236.1">
    <property type="nucleotide sequence ID" value="NZ_WACR01000001.1"/>
</dbReference>
<dbReference type="Pfam" id="PF00580">
    <property type="entry name" value="UvrD-helicase"/>
    <property type="match status" value="1"/>
</dbReference>
<dbReference type="FunFam" id="1.10.10.160:FF:000001">
    <property type="entry name" value="ATP-dependent DNA helicase"/>
    <property type="match status" value="1"/>
</dbReference>
<dbReference type="CDD" id="cd17932">
    <property type="entry name" value="DEXQc_UvrD"/>
    <property type="match status" value="1"/>
</dbReference>
<dbReference type="Gene3D" id="1.10.10.160">
    <property type="match status" value="1"/>
</dbReference>
<evidence type="ECO:0000256" key="11">
    <source>
        <dbReference type="ARBA" id="ARBA00048988"/>
    </source>
</evidence>
<keyword evidence="6" id="KW-0238">DNA-binding</keyword>
<evidence type="ECO:0000256" key="2">
    <source>
        <dbReference type="ARBA" id="ARBA00022741"/>
    </source>
</evidence>
<dbReference type="Pfam" id="PF13361">
    <property type="entry name" value="UvrD_C"/>
    <property type="match status" value="1"/>
</dbReference>
<gene>
    <name evidence="16" type="ORF">F3059_01875</name>
</gene>
<comment type="similarity">
    <text evidence="1">Belongs to the helicase family. UvrD subfamily.</text>
</comment>
<dbReference type="PROSITE" id="PS51217">
    <property type="entry name" value="UVRD_HELICASE_CTER"/>
    <property type="match status" value="1"/>
</dbReference>
<evidence type="ECO:0000256" key="7">
    <source>
        <dbReference type="ARBA" id="ARBA00023235"/>
    </source>
</evidence>
<evidence type="ECO:0000259" key="14">
    <source>
        <dbReference type="PROSITE" id="PS51198"/>
    </source>
</evidence>
<evidence type="ECO:0000256" key="13">
    <source>
        <dbReference type="SAM" id="MobiDB-lite"/>
    </source>
</evidence>
<dbReference type="PANTHER" id="PTHR11070:SF2">
    <property type="entry name" value="ATP-DEPENDENT DNA HELICASE SRS2"/>
    <property type="match status" value="1"/>
</dbReference>
<reference evidence="16 17" key="1">
    <citation type="submission" date="2019-09" db="EMBL/GenBank/DDBJ databases">
        <title>Genomes of Cryomorphaceae.</title>
        <authorList>
            <person name="Bowman J.P."/>
        </authorList>
    </citation>
    <scope>NUCLEOTIDE SEQUENCE [LARGE SCALE GENOMIC DNA]</scope>
    <source>
        <strain evidence="16 17">KCTC 52047</strain>
    </source>
</reference>
<dbReference type="InterPro" id="IPR000212">
    <property type="entry name" value="DNA_helicase_UvrD/REP"/>
</dbReference>
<dbReference type="GO" id="GO:0000725">
    <property type="term" value="P:recombinational repair"/>
    <property type="evidence" value="ECO:0007669"/>
    <property type="project" value="TreeGrafter"/>
</dbReference>
<evidence type="ECO:0000256" key="4">
    <source>
        <dbReference type="ARBA" id="ARBA00022806"/>
    </source>
</evidence>
<evidence type="ECO:0000256" key="10">
    <source>
        <dbReference type="ARBA" id="ARBA00034923"/>
    </source>
</evidence>
<feature type="domain" description="UvrD-like helicase C-terminal" evidence="15">
    <location>
        <begin position="291"/>
        <end position="571"/>
    </location>
</feature>
<dbReference type="GO" id="GO:0009314">
    <property type="term" value="P:response to radiation"/>
    <property type="evidence" value="ECO:0007669"/>
    <property type="project" value="UniProtKB-ARBA"/>
</dbReference>
<name>A0A6N6M830_9FLAO</name>
<comment type="caution">
    <text evidence="16">The sequence shown here is derived from an EMBL/GenBank/DDBJ whole genome shotgun (WGS) entry which is preliminary data.</text>
</comment>
<evidence type="ECO:0000256" key="5">
    <source>
        <dbReference type="ARBA" id="ARBA00022840"/>
    </source>
</evidence>
<evidence type="ECO:0000313" key="16">
    <source>
        <dbReference type="EMBL" id="KAB1066248.1"/>
    </source>
</evidence>
<comment type="catalytic activity">
    <reaction evidence="11">
        <text>ATP + H2O = ADP + phosphate + H(+)</text>
        <dbReference type="Rhea" id="RHEA:13065"/>
        <dbReference type="ChEBI" id="CHEBI:15377"/>
        <dbReference type="ChEBI" id="CHEBI:15378"/>
        <dbReference type="ChEBI" id="CHEBI:30616"/>
        <dbReference type="ChEBI" id="CHEBI:43474"/>
        <dbReference type="ChEBI" id="CHEBI:456216"/>
        <dbReference type="EC" id="5.6.2.4"/>
    </reaction>
</comment>
<evidence type="ECO:0000256" key="8">
    <source>
        <dbReference type="ARBA" id="ARBA00034617"/>
    </source>
</evidence>
<feature type="domain" description="UvrD-like helicase ATP-binding" evidence="14">
    <location>
        <begin position="5"/>
        <end position="290"/>
    </location>
</feature>
<dbReference type="GO" id="GO:0005829">
    <property type="term" value="C:cytosol"/>
    <property type="evidence" value="ECO:0007669"/>
    <property type="project" value="TreeGrafter"/>
</dbReference>
<dbReference type="GO" id="GO:0003677">
    <property type="term" value="F:DNA binding"/>
    <property type="evidence" value="ECO:0007669"/>
    <property type="project" value="UniProtKB-KW"/>
</dbReference>
<evidence type="ECO:0000259" key="15">
    <source>
        <dbReference type="PROSITE" id="PS51217"/>
    </source>
</evidence>
<dbReference type="EC" id="5.6.2.4" evidence="9"/>
<dbReference type="InterPro" id="IPR027417">
    <property type="entry name" value="P-loop_NTPase"/>
</dbReference>
<keyword evidence="17" id="KW-1185">Reference proteome</keyword>
<dbReference type="PANTHER" id="PTHR11070">
    <property type="entry name" value="UVRD / RECB / PCRA DNA HELICASE FAMILY MEMBER"/>
    <property type="match status" value="1"/>
</dbReference>
<keyword evidence="4 12" id="KW-0347">Helicase</keyword>
<sequence length="764" mass="87096">MNYLDELNEEQRKAVEQTEGPVMVLAGAGSGKTRVLTYRIAHLINKGVPPFNILSLTFTNKAAREMKDRIGKIVGESTAKSIWMGTFHSVFARILRSEAEKIGYPSNFTIYDTDDSKRLVKQIIKDLNLDDKVYKPNLVRNRISSAKNNLLSPQAYKDNPTLAKEDAQAKKPEIGRIYEIYDKRLFKAGAMDFDDLLFKTNILLRDFPDVLFKYQEKFRYILVDEYQDTNFSQYIIVKALASRFENICVVGDDAQSIYSFRGANIQNILNFKKDYPDTETFKLEQNYRSTQNIVEAANSLIDKNQEQFKKNVWTSNDTGTKIKLTQALSDNEEGLNVAHEIYALHSTHNAAYSNFAILYRTNAQSRAMEDAMRKLNIPYKIYGGLSFYQRKEIKDLMAYFRLVINPQDEDALKRVINYPKRGIGKTTIDRLTLYGNENDIGLWELINSLPAHSVNIPGSARNKIAQFAELIKSFQNVAEKKNAYDTGTIIAKSTGILKEHHNDKSAEGVARYENIQELLNSMKEFVEDDEAENEKDLPSFVQDIPLLTDQDQDSEEDQNKVTLMTIHASKGLEFPNVFIVGMEEELFPSQMSTQSRSDLEEERRLFYVALTRSEERCYLSFARSRYKWGNLIHCEPSRFLQEIDPDFVDASGVTPNQPSKDPFATKGDWGSSMGGGSDRSASTQRRSVTPPRQKMMRVPKTDTSNFKGDDTANLREGMEVEHGRFGRGTVVSIEVAGNRKAVVDFEEHGKKQLLLKFAKLKILN</sequence>
<dbReference type="Gene3D" id="3.40.50.300">
    <property type="entry name" value="P-loop containing nucleotide triphosphate hydrolases"/>
    <property type="match status" value="2"/>
</dbReference>
<dbReference type="InterPro" id="IPR014017">
    <property type="entry name" value="DNA_helicase_UvrD-like_C"/>
</dbReference>
<dbReference type="Gene3D" id="1.10.486.10">
    <property type="entry name" value="PCRA, domain 4"/>
    <property type="match status" value="1"/>
</dbReference>
<keyword evidence="5 12" id="KW-0067">ATP-binding</keyword>
<dbReference type="Pfam" id="PF21196">
    <property type="entry name" value="PcrA_UvrD_tudor"/>
    <property type="match status" value="1"/>
</dbReference>
<dbReference type="SUPFAM" id="SSF52540">
    <property type="entry name" value="P-loop containing nucleoside triphosphate hydrolases"/>
    <property type="match status" value="1"/>
</dbReference>
<accession>A0A6N6M830</accession>
<evidence type="ECO:0000256" key="12">
    <source>
        <dbReference type="PROSITE-ProRule" id="PRU00560"/>
    </source>
</evidence>
<dbReference type="GO" id="GO:0005524">
    <property type="term" value="F:ATP binding"/>
    <property type="evidence" value="ECO:0007669"/>
    <property type="project" value="UniProtKB-UniRule"/>
</dbReference>
<dbReference type="PROSITE" id="PS51198">
    <property type="entry name" value="UVRD_HELICASE_ATP_BIND"/>
    <property type="match status" value="1"/>
</dbReference>
<evidence type="ECO:0000256" key="1">
    <source>
        <dbReference type="ARBA" id="ARBA00009922"/>
    </source>
</evidence>